<feature type="region of interest" description="Disordered" evidence="1">
    <location>
        <begin position="253"/>
        <end position="276"/>
    </location>
</feature>
<evidence type="ECO:0000313" key="4">
    <source>
        <dbReference type="Proteomes" id="UP001264980"/>
    </source>
</evidence>
<evidence type="ECO:0000256" key="2">
    <source>
        <dbReference type="SAM" id="SignalP"/>
    </source>
</evidence>
<name>A0ABU1R094_9BACT</name>
<sequence length="747" mass="77573">MSRNLLCSALSWAVLVAFSSAFTGPNSHKTSVPATSGTKAKPMALMTSCDPGDPAFVDTDGDGVGNDCDLDDDNDGILDTNECAPSDFFWSGKPTIVGNTATGTINGIGYTYQSSQPIGATGGVFGIGNFPASYGVPSVNPTIQNTQITNNTLTFASPMTDPVLVFASIGSASISVGINFGAPVEILWSQSVVQNTSTKITGTEGYAIVRMTGTFSSVTFNYTVAENWANFVFGATVPRVCDFDGDGIADQLDADSDNDGCPDAIEAGGTDGDGDGKLGVSPVQVDVNGRVTGQGGYTANFQNAKRATRLLVDTAPGNQSVESGGTTSFSVAANAASTTAYTASVPNYTDPSATNVSGTIQYQWQEDTGSGFANISNGGIYTGATTATLTLTGVGLVKNGAKYRVVVKHPDNACILEQREATLTVTGCLTDIGGTVYDDPTIQDGVNGSPANGTTLGLYVTLITTGPGAPSQAVVPVSASGTFLFSNVPAGSHQLVLGTTAGGSTEGQMPTGYFAIREGAAVASGSGEGDGTADGIIGFTADCAGIQYTTARIAGDVSYLDNNFAISIENPLPVTLISFSVTAEEQNVRLNWNTSAETNSDRFEIQRSRDGKNWAALASVDAKGESRVNEAYTYLDRQARSGNNFYRLKMIDNDGTFAFSSLKGIRIEGQELVVAYPNPSDGAVQLTVADWKRVVNVTAVDMNGRKVFETGRPKSETVPLPALGKGVSVLKILYEDGTVEAVKVVRR</sequence>
<dbReference type="InterPro" id="IPR026444">
    <property type="entry name" value="Secre_tail"/>
</dbReference>
<dbReference type="Gene3D" id="4.10.1080.10">
    <property type="entry name" value="TSP type-3 repeat"/>
    <property type="match status" value="1"/>
</dbReference>
<accession>A0ABU1R094</accession>
<feature type="signal peptide" evidence="2">
    <location>
        <begin position="1"/>
        <end position="23"/>
    </location>
</feature>
<organism evidence="3 4">
    <name type="scientific">Dyadobacter fermentans</name>
    <dbReference type="NCBI Taxonomy" id="94254"/>
    <lineage>
        <taxon>Bacteria</taxon>
        <taxon>Pseudomonadati</taxon>
        <taxon>Bacteroidota</taxon>
        <taxon>Cytophagia</taxon>
        <taxon>Cytophagales</taxon>
        <taxon>Spirosomataceae</taxon>
        <taxon>Dyadobacter</taxon>
    </lineage>
</organism>
<dbReference type="Proteomes" id="UP001264980">
    <property type="component" value="Unassembled WGS sequence"/>
</dbReference>
<evidence type="ECO:0008006" key="5">
    <source>
        <dbReference type="Google" id="ProtNLM"/>
    </source>
</evidence>
<comment type="caution">
    <text evidence="3">The sequence shown here is derived from an EMBL/GenBank/DDBJ whole genome shotgun (WGS) entry which is preliminary data.</text>
</comment>
<proteinExistence type="predicted"/>
<dbReference type="RefSeq" id="WP_309986219.1">
    <property type="nucleotide sequence ID" value="NZ_JAVDTI010000003.1"/>
</dbReference>
<dbReference type="InterPro" id="IPR013783">
    <property type="entry name" value="Ig-like_fold"/>
</dbReference>
<protein>
    <recommendedName>
        <fullName evidence="5">Secretion system C-terminal sorting domain-containing protein</fullName>
    </recommendedName>
</protein>
<reference evidence="3 4" key="1">
    <citation type="submission" date="2023-07" db="EMBL/GenBank/DDBJ databases">
        <title>Sorghum-associated microbial communities from plants grown in Nebraska, USA.</title>
        <authorList>
            <person name="Schachtman D."/>
        </authorList>
    </citation>
    <scope>NUCLEOTIDE SEQUENCE [LARGE SCALE GENOMIC DNA]</scope>
    <source>
        <strain evidence="3 4">BE57</strain>
    </source>
</reference>
<dbReference type="NCBIfam" id="TIGR04183">
    <property type="entry name" value="Por_Secre_tail"/>
    <property type="match status" value="1"/>
</dbReference>
<dbReference type="Gene3D" id="2.60.40.10">
    <property type="entry name" value="Immunoglobulins"/>
    <property type="match status" value="1"/>
</dbReference>
<evidence type="ECO:0000256" key="1">
    <source>
        <dbReference type="SAM" id="MobiDB-lite"/>
    </source>
</evidence>
<feature type="chain" id="PRO_5046353232" description="Secretion system C-terminal sorting domain-containing protein" evidence="2">
    <location>
        <begin position="24"/>
        <end position="747"/>
    </location>
</feature>
<dbReference type="EMBL" id="JAVDTI010000003">
    <property type="protein sequence ID" value="MDR6806823.1"/>
    <property type="molecule type" value="Genomic_DNA"/>
</dbReference>
<keyword evidence="2" id="KW-0732">Signal</keyword>
<keyword evidence="4" id="KW-1185">Reference proteome</keyword>
<dbReference type="InterPro" id="IPR028974">
    <property type="entry name" value="TSP_type-3_rpt"/>
</dbReference>
<evidence type="ECO:0000313" key="3">
    <source>
        <dbReference type="EMBL" id="MDR6806823.1"/>
    </source>
</evidence>
<dbReference type="SUPFAM" id="SSF103647">
    <property type="entry name" value="TSP type-3 repeat"/>
    <property type="match status" value="2"/>
</dbReference>
<gene>
    <name evidence="3" type="ORF">J2W84_003871</name>
</gene>